<evidence type="ECO:0000259" key="1">
    <source>
        <dbReference type="Pfam" id="PF03639"/>
    </source>
</evidence>
<dbReference type="Pfam" id="PF03639">
    <property type="entry name" value="Glyco_hydro_81"/>
    <property type="match status" value="1"/>
</dbReference>
<dbReference type="OrthoDB" id="4473401at2759"/>
<dbReference type="GO" id="GO:0042973">
    <property type="term" value="F:glucan endo-1,3-beta-D-glucosidase activity"/>
    <property type="evidence" value="ECO:0007669"/>
    <property type="project" value="TreeGrafter"/>
</dbReference>
<dbReference type="PANTHER" id="PTHR31983">
    <property type="entry name" value="ENDO-1,3(4)-BETA-GLUCANASE 1"/>
    <property type="match status" value="1"/>
</dbReference>
<dbReference type="PROSITE" id="PS52008">
    <property type="entry name" value="GH81"/>
    <property type="match status" value="1"/>
</dbReference>
<dbReference type="InterPro" id="IPR040451">
    <property type="entry name" value="GH81_N"/>
</dbReference>
<dbReference type="Proteomes" id="UP001147760">
    <property type="component" value="Unassembled WGS sequence"/>
</dbReference>
<sequence>MNNQNIFEAVATGTIPANIKSRHDHPVQNKHANATNPIETNKFYAGLFLGSQTTASFTQPYSLAWSRGGGTLKSWGMSVSHVEAKLLGFGPENHKFPGSPVNYYINPIGLQHIILSASGLDESSVLNIEEPKAFSAQAVLKQYGGSAQSIIFPIV</sequence>
<accession>A0A9W9WMS3</accession>
<dbReference type="InterPro" id="IPR005200">
    <property type="entry name" value="Endo-beta-glucanase"/>
</dbReference>
<organism evidence="2 3">
    <name type="scientific">Penicillium desertorum</name>
    <dbReference type="NCBI Taxonomy" id="1303715"/>
    <lineage>
        <taxon>Eukaryota</taxon>
        <taxon>Fungi</taxon>
        <taxon>Dikarya</taxon>
        <taxon>Ascomycota</taxon>
        <taxon>Pezizomycotina</taxon>
        <taxon>Eurotiomycetes</taxon>
        <taxon>Eurotiomycetidae</taxon>
        <taxon>Eurotiales</taxon>
        <taxon>Aspergillaceae</taxon>
        <taxon>Penicillium</taxon>
    </lineage>
</organism>
<protein>
    <recommendedName>
        <fullName evidence="1">Glycosyl hydrolase family 81 N-terminal domain-containing protein</fullName>
    </recommendedName>
</protein>
<reference evidence="2" key="1">
    <citation type="submission" date="2022-12" db="EMBL/GenBank/DDBJ databases">
        <authorList>
            <person name="Petersen C."/>
        </authorList>
    </citation>
    <scope>NUCLEOTIDE SEQUENCE</scope>
    <source>
        <strain evidence="2">IBT 17660</strain>
    </source>
</reference>
<evidence type="ECO:0000313" key="3">
    <source>
        <dbReference type="Proteomes" id="UP001147760"/>
    </source>
</evidence>
<evidence type="ECO:0000313" key="2">
    <source>
        <dbReference type="EMBL" id="KAJ5469998.1"/>
    </source>
</evidence>
<dbReference type="AlphaFoldDB" id="A0A9W9WMS3"/>
<reference evidence="2" key="2">
    <citation type="journal article" date="2023" name="IMA Fungus">
        <title>Comparative genomic study of the Penicillium genus elucidates a diverse pangenome and 15 lateral gene transfer events.</title>
        <authorList>
            <person name="Petersen C."/>
            <person name="Sorensen T."/>
            <person name="Nielsen M.R."/>
            <person name="Sondergaard T.E."/>
            <person name="Sorensen J.L."/>
            <person name="Fitzpatrick D.A."/>
            <person name="Frisvad J.C."/>
            <person name="Nielsen K.L."/>
        </authorList>
    </citation>
    <scope>NUCLEOTIDE SEQUENCE</scope>
    <source>
        <strain evidence="2">IBT 17660</strain>
    </source>
</reference>
<proteinExistence type="predicted"/>
<dbReference type="EMBL" id="JAPWDO010000005">
    <property type="protein sequence ID" value="KAJ5469998.1"/>
    <property type="molecule type" value="Genomic_DNA"/>
</dbReference>
<dbReference type="GO" id="GO:0009986">
    <property type="term" value="C:cell surface"/>
    <property type="evidence" value="ECO:0007669"/>
    <property type="project" value="TreeGrafter"/>
</dbReference>
<feature type="domain" description="Glycosyl hydrolase family 81 N-terminal" evidence="1">
    <location>
        <begin position="25"/>
        <end position="155"/>
    </location>
</feature>
<gene>
    <name evidence="2" type="ORF">N7530_007355</name>
</gene>
<dbReference type="Gene3D" id="2.70.98.30">
    <property type="entry name" value="Golgi alpha-mannosidase II, domain 4"/>
    <property type="match status" value="1"/>
</dbReference>
<keyword evidence="3" id="KW-1185">Reference proteome</keyword>
<dbReference type="GO" id="GO:0052861">
    <property type="term" value="F:endo-1,3(4)-beta-glucanase activity"/>
    <property type="evidence" value="ECO:0007669"/>
    <property type="project" value="InterPro"/>
</dbReference>
<name>A0A9W9WMS3_9EURO</name>
<dbReference type="PANTHER" id="PTHR31983:SF0">
    <property type="entry name" value="GLUCAN ENDO-1,3-BETA-D-GLUCOSIDASE 2"/>
    <property type="match status" value="1"/>
</dbReference>
<comment type="caution">
    <text evidence="2">The sequence shown here is derived from an EMBL/GenBank/DDBJ whole genome shotgun (WGS) entry which is preliminary data.</text>
</comment>